<feature type="domain" description="Calx-beta" evidence="5">
    <location>
        <begin position="616"/>
        <end position="713"/>
    </location>
</feature>
<feature type="domain" description="Calx-beta" evidence="5">
    <location>
        <begin position="2657"/>
        <end position="2753"/>
    </location>
</feature>
<evidence type="ECO:0000313" key="7">
    <source>
        <dbReference type="Proteomes" id="UP000318384"/>
    </source>
</evidence>
<feature type="domain" description="Calx-beta" evidence="5">
    <location>
        <begin position="729"/>
        <end position="825"/>
    </location>
</feature>
<dbReference type="InterPro" id="IPR036439">
    <property type="entry name" value="Dockerin_dom_sf"/>
</dbReference>
<keyword evidence="7" id="KW-1185">Reference proteome</keyword>
<feature type="domain" description="Calx-beta" evidence="5">
    <location>
        <begin position="2209"/>
        <end position="2305"/>
    </location>
</feature>
<dbReference type="InterPro" id="IPR024079">
    <property type="entry name" value="MetalloPept_cat_dom_sf"/>
</dbReference>
<evidence type="ECO:0000256" key="4">
    <source>
        <dbReference type="ARBA" id="ARBA00023065"/>
    </source>
</evidence>
<dbReference type="PROSITE" id="PS00018">
    <property type="entry name" value="EF_HAND_1"/>
    <property type="match status" value="1"/>
</dbReference>
<evidence type="ECO:0000256" key="2">
    <source>
        <dbReference type="ARBA" id="ARBA00022737"/>
    </source>
</evidence>
<feature type="domain" description="Calx-beta" evidence="5">
    <location>
        <begin position="1869"/>
        <end position="1968"/>
    </location>
</feature>
<reference evidence="6 7" key="1">
    <citation type="submission" date="2019-03" db="EMBL/GenBank/DDBJ databases">
        <title>Deep-cultivation of Planctomycetes and their phenomic and genomic characterization uncovers novel biology.</title>
        <authorList>
            <person name="Wiegand S."/>
            <person name="Jogler M."/>
            <person name="Boedeker C."/>
            <person name="Pinto D."/>
            <person name="Vollmers J."/>
            <person name="Rivas-Marin E."/>
            <person name="Kohn T."/>
            <person name="Peeters S.H."/>
            <person name="Heuer A."/>
            <person name="Rast P."/>
            <person name="Oberbeckmann S."/>
            <person name="Bunk B."/>
            <person name="Jeske O."/>
            <person name="Meyerdierks A."/>
            <person name="Storesund J.E."/>
            <person name="Kallscheuer N."/>
            <person name="Luecker S."/>
            <person name="Lage O.M."/>
            <person name="Pohl T."/>
            <person name="Merkel B.J."/>
            <person name="Hornburger P."/>
            <person name="Mueller R.-W."/>
            <person name="Bruemmer F."/>
            <person name="Labrenz M."/>
            <person name="Spormann A.M."/>
            <person name="Op den Camp H."/>
            <person name="Overmann J."/>
            <person name="Amann R."/>
            <person name="Jetten M.S.M."/>
            <person name="Mascher T."/>
            <person name="Medema M.H."/>
            <person name="Devos D.P."/>
            <person name="Kaster A.-K."/>
            <person name="Ovreas L."/>
            <person name="Rohde M."/>
            <person name="Galperin M.Y."/>
            <person name="Jogler C."/>
        </authorList>
    </citation>
    <scope>NUCLEOTIDE SEQUENCE [LARGE SCALE GENOMIC DNA]</scope>
    <source>
        <strain evidence="6 7">V202</strain>
    </source>
</reference>
<evidence type="ECO:0000256" key="3">
    <source>
        <dbReference type="ARBA" id="ARBA00022837"/>
    </source>
</evidence>
<evidence type="ECO:0000313" key="6">
    <source>
        <dbReference type="EMBL" id="QDU10851.1"/>
    </source>
</evidence>
<keyword evidence="4" id="KW-0813">Transport</keyword>
<protein>
    <submittedName>
        <fullName evidence="6">Calx-beta domain protein</fullName>
    </submittedName>
</protein>
<organism evidence="6 7">
    <name type="scientific">Gimesia aquarii</name>
    <dbReference type="NCBI Taxonomy" id="2527964"/>
    <lineage>
        <taxon>Bacteria</taxon>
        <taxon>Pseudomonadati</taxon>
        <taxon>Planctomycetota</taxon>
        <taxon>Planctomycetia</taxon>
        <taxon>Planctomycetales</taxon>
        <taxon>Planctomycetaceae</taxon>
        <taxon>Gimesia</taxon>
    </lineage>
</organism>
<dbReference type="GO" id="GO:0030001">
    <property type="term" value="P:metal ion transport"/>
    <property type="evidence" value="ECO:0007669"/>
    <property type="project" value="TreeGrafter"/>
</dbReference>
<dbReference type="Gene3D" id="1.10.1330.10">
    <property type="entry name" value="Dockerin domain"/>
    <property type="match status" value="1"/>
</dbReference>
<feature type="domain" description="Calx-beta" evidence="5">
    <location>
        <begin position="502"/>
        <end position="601"/>
    </location>
</feature>
<dbReference type="SUPFAM" id="SSF141072">
    <property type="entry name" value="CalX-like"/>
    <property type="match status" value="24"/>
</dbReference>
<feature type="domain" description="Calx-beta" evidence="5">
    <location>
        <begin position="841"/>
        <end position="941"/>
    </location>
</feature>
<feature type="domain" description="Calx-beta" evidence="5">
    <location>
        <begin position="390"/>
        <end position="486"/>
    </location>
</feature>
<feature type="domain" description="Calx-beta" evidence="5">
    <location>
        <begin position="2545"/>
        <end position="2641"/>
    </location>
</feature>
<keyword evidence="2" id="KW-0677">Repeat</keyword>
<dbReference type="SMART" id="SM00237">
    <property type="entry name" value="Calx_beta"/>
    <property type="match status" value="24"/>
</dbReference>
<feature type="domain" description="Calx-beta" evidence="5">
    <location>
        <begin position="42"/>
        <end position="153"/>
    </location>
</feature>
<dbReference type="SUPFAM" id="SSF55486">
    <property type="entry name" value="Metalloproteases ('zincins'), catalytic domain"/>
    <property type="match status" value="1"/>
</dbReference>
<feature type="domain" description="Calx-beta" evidence="5">
    <location>
        <begin position="278"/>
        <end position="374"/>
    </location>
</feature>
<dbReference type="GO" id="GO:0016020">
    <property type="term" value="C:membrane"/>
    <property type="evidence" value="ECO:0007669"/>
    <property type="project" value="InterPro"/>
</dbReference>
<dbReference type="InterPro" id="IPR038081">
    <property type="entry name" value="CalX-like_sf"/>
</dbReference>
<feature type="domain" description="Calx-beta" evidence="5">
    <location>
        <begin position="2097"/>
        <end position="2193"/>
    </location>
</feature>
<dbReference type="PANTHER" id="PTHR11878">
    <property type="entry name" value="SODIUM/CALCIUM EXCHANGER"/>
    <property type="match status" value="1"/>
</dbReference>
<dbReference type="InterPro" id="IPR018247">
    <property type="entry name" value="EF_Hand_1_Ca_BS"/>
</dbReference>
<dbReference type="PANTHER" id="PTHR11878:SF65">
    <property type="entry name" value="NA_CA-EXCHANGE PROTEIN, ISOFORM G"/>
    <property type="match status" value="1"/>
</dbReference>
<name>A0A517X015_9PLAN</name>
<feature type="domain" description="Calx-beta" evidence="5">
    <location>
        <begin position="1526"/>
        <end position="1623"/>
    </location>
</feature>
<dbReference type="InterPro" id="IPR003644">
    <property type="entry name" value="Calx_beta"/>
</dbReference>
<feature type="domain" description="Calx-beta" evidence="5">
    <location>
        <begin position="166"/>
        <end position="262"/>
    </location>
</feature>
<evidence type="ECO:0000256" key="1">
    <source>
        <dbReference type="ARBA" id="ARBA00022729"/>
    </source>
</evidence>
<feature type="domain" description="Calx-beta" evidence="5">
    <location>
        <begin position="1079"/>
        <end position="1175"/>
    </location>
</feature>
<dbReference type="RefSeq" id="WP_145178724.1">
    <property type="nucleotide sequence ID" value="NZ_CP037422.1"/>
</dbReference>
<dbReference type="Proteomes" id="UP000318384">
    <property type="component" value="Chromosome"/>
</dbReference>
<dbReference type="EMBL" id="CP037422">
    <property type="protein sequence ID" value="QDU10851.1"/>
    <property type="molecule type" value="Genomic_DNA"/>
</dbReference>
<proteinExistence type="predicted"/>
<dbReference type="InterPro" id="IPR051171">
    <property type="entry name" value="CaCA"/>
</dbReference>
<gene>
    <name evidence="6" type="ORF">V202x_42640</name>
</gene>
<dbReference type="Pfam" id="PF03160">
    <property type="entry name" value="Calx-beta"/>
    <property type="match status" value="19"/>
</dbReference>
<accession>A0A517X015</accession>
<dbReference type="Gene3D" id="2.60.40.2030">
    <property type="match status" value="24"/>
</dbReference>
<feature type="domain" description="Calx-beta" evidence="5">
    <location>
        <begin position="2321"/>
        <end position="2417"/>
    </location>
</feature>
<feature type="domain" description="Calx-beta" evidence="5">
    <location>
        <begin position="957"/>
        <end position="1063"/>
    </location>
</feature>
<feature type="domain" description="Calx-beta" evidence="5">
    <location>
        <begin position="1984"/>
        <end position="2081"/>
    </location>
</feature>
<dbReference type="OrthoDB" id="282736at2"/>
<evidence type="ECO:0000259" key="5">
    <source>
        <dbReference type="SMART" id="SM00237"/>
    </source>
</evidence>
<keyword evidence="4" id="KW-0406">Ion transport</keyword>
<dbReference type="Gene3D" id="3.40.390.10">
    <property type="entry name" value="Collagenase (Catalytic Domain)"/>
    <property type="match status" value="1"/>
</dbReference>
<dbReference type="GO" id="GO:0008237">
    <property type="term" value="F:metallopeptidase activity"/>
    <property type="evidence" value="ECO:0007669"/>
    <property type="project" value="InterPro"/>
</dbReference>
<sequence>MLLTNWLRSIASKCQSSRPRVIHNQRSRSTSRHQSVQSYRAHAIEPLEDRTLLTSLLSIDDVSVSEGDTGTTNVVLTVSRTGGTAGDLNSIASVEFTTADGTATTVDADYQSQGNILNFSADPSGTLQTQTITIQVNGDVVSEEDETFEVHLLNNSLGTTLDNSQATVTILNDDQSTLSINDITVNEADGTASVVVSLDNPIDAEVSFDFSIFDETANNNDDYLASSGSMSFAPGELSKTISVPIVDSNLVESTETFLVNLSNIQTTSTNLIVSDTLAKVRILDDDQASVSIDDISVNENDGTAMLTVSLNHPVDTAISVDFATAEQSALATNDYTTQTGTLIFNPGVQSQTIIVPLSDDNLVEGDETFLVNLTNLQNNDADVIMGDDQATVTILNDDQAQISISDITVDENAGTAILTVSLDHPVDTNVSVDFATSDNSAEDITDYLATSGTLTFTPGVQSIEIPVSIVDSELVELDESFLVNLTNIQASGRDVVFDNTQAEVTIQDDQQAHITIDDVTVSEDEISGMAILTVSLDRPVDTAISVEYTTNDLSALNTSDYTMISGTLNFSKGQLSATIMVPLIDDTDLVEGDETFAVDLMNLQDNGADVTIVKSQGIIVIEDNEEATISINDVTVNEGDGMATLAVSLDIPVETDVSFDFTTEDQTAVNPNDYSFLTDTLTFSTGQELLEIDIPITNDDLVEDAETLLVNLTTILANGANITFADPQGEITIQDDDQSNFSIDDVSVNEDLGTATITVSLNKLVDRIVSIDYSTTADSAIDPSDYASTSGTLTFAAEEASKTIDIPIMVDDLVENDESFFVNLTNLQANGADVVISDSQGIVTILNDDQASLSINDISIDEDMGTATLTVSLDKEISAAISVDYSTADLTALNGFDYSMVSGTLTFTPGTPDSQAQSITIPIINDVDIVEGDESFTVNLTNLQANGLDVIIGINQGTVTILDDEEATFSINDRIVNEDDGTVTFTVLLDKEVATNVSVDYATNDLVETIPPDLLTAYSSSDYVSTSGTLNFAPNQRTNTIIVPLIDDTDLVEYPEFFSVILSNIQANGANITFADDTGRARIWDNDQASFSIDDVSVDEAAGVATLTISLDKRVVNVISIGYVTADQSAEASHDYESLSRLLTFDPEEQSKTFTIPLTDDNLVENDETFLVNLRNLSANLLDIIIGDDQAIVTIEDNDQANLSIDDLSVDEDNGTATLTVSLDQPVDTTVTVDFSTSDLSAIASTDYTTHIGTLTFDPEVQEQTIVVPLIDNDLVEGDRTFQVNLSNLQTNGFDAFMGNPQATVTILDDDQATFSINDISINEDGVTALIDVSLDKPVETTVTVEYATADQTAFDTSDYASNTGTLTFLPGEQSQQIIVSIIDNMIVEGDETFLINLFNIQSNGTNVIFADDQAEVTILDNEQASFSIDNMSVDEDVGTATLTVSLNLEVDTDISVDFTTFSLTAVSPNDFTTQTGTLDFASGDLMKTIIIDITDDNLVEDDESLLVSLSNIQNAVNVNFSDSQGTILIRDNDQASVSIQDTIVNEDAGTVSVTVSLDNPVDTMVSVDYFTTPGSALDPDDYTSQTGTLTFNPEVLSQTIIIPLNNDLDIVEADETFLVNLLNLQPNGAAVTIGDDQATITIVDDETATISIDDMTVDENVAGGTVTLTVSLDQPVATTVTVDFTTADGSAESTTDYVAQNDTLTFAPGAQELTITLDITDDLDIVEGIESFFVDLANIQANGANITFADDQGEVTILDDETATISIDDMTVDENVAGGTVTLTVSLDQPVATTVTVDFTTADGSAESTTDYVAQNDTLTFAPGAQELTITLDITDDLDIVEGIESFFVDLANIQANGANITFADDQGEVTILDDETATISIDDMTVDEDVASGTVTLTVTLDQPVATTVTVDFATADQLAIDPDDYTTQSNTLTFNPGEQSHSIIVDIIDDLDIVEGIETFLVNLTNIQANGANITFADDQAEVTILDDETATIAIDDVTVNETDGTATLTVSLDQPVATTVTVDFATADQLALDPDDYTAQTGTLTFNPGEQSLTIIVDIIDDIDIVEGVETFLVNLTNIQANGANITFVDDQGEVTILDDEATTISIDDVTVNENDGTANLTVSLDQPVQTTVTVDFDTADQLALDPDDYIAQTGTLTFNPGVQSQTIVVDIIDNNIVEGIETFLVNLTNIQTSGANITFADDQGEVTILDDEQATIAIDDVTVNEFDGTATLTVTLDQPVATTVTVDFATADQLAVDPDDYTAQSGTLTFNPGEQSQEIVIDIIDTALVEFTETFLVDLTNIQANGANIIFADDQGEVAILDDDQSNLTINDISIDEMDGTAVLTVSLDNPVNTTINIDFITEDQSALNSIDYLFQSDSLTFNPGEQSKTITITILDNAAVEFDETFFVTLSNLQTSSSDVILADDQAEVTIVDDDQSTFSITDITVNEDAGTATVLVSLDQPVDTTVTVDFATVDNSATNPTDYLHHTGTLIFTLGEQPQTITVPIIDTDAVELEESFQINLSNIQANGLAVTFADDQSEVTIIDDDQTTMSINDVFVNEETGTVDLIVSLDQPVEAIITVDFDTVDLTATGTEDYIAQSDTLTFTPGEQSKTITIPIVNTDLVELSEVFFVNLSNLQTNGTDVTLIDDQAEVTIFDDDQSRLSIDDISVDEDAGFATLTVSLDSPVDTTVSVDFATTDQTAIDLEDYVAMSGTISFSPGEQSKTIMISIIDSFLFETDESFLVNLTNLQTNGRNVSFADNQAEVTIVDNIIASANIDLRVVDSPTNTQANGEVNLLPDNQDSITEWSSYWVEIWINASSPTNQGIFSVGLDLYYLTEFTSATDIEFGAGFSQNQAGTINDALGTVEGLFAETNASDLGIAGHLLFARIKFEPLAGDQVELDLPGRSIGPYDLGFNINSQQVHLDGNIPVTTNLVDFDGANIWANPFDLDDDDAINFKDLMLFASVYQTIPSESASDLSWFADYNQNNSVDFKDLSLFASNYNKSKLGQTAIAYPQNFPEAWNNPLIADTSQAEPQTSPVPLSQSAANSVLDGVVEYVSPQLTPSQNETLENINIEIVDLTGNTLGRAVTGTIYIDVNAAGYGWFIDDTPGDHGEFDQSSQLSLIALPDSDAAGRVDLWSVILHELGHLLGYDHESEGVMQETLAPGIRNLPSWELHIDLDEHSTPEEADSFFLTIQNETELVPF</sequence>
<feature type="domain" description="Calx-beta" evidence="5">
    <location>
        <begin position="1754"/>
        <end position="1853"/>
    </location>
</feature>
<dbReference type="GO" id="GO:0000272">
    <property type="term" value="P:polysaccharide catabolic process"/>
    <property type="evidence" value="ECO:0007669"/>
    <property type="project" value="InterPro"/>
</dbReference>
<feature type="domain" description="Calx-beta" evidence="5">
    <location>
        <begin position="1191"/>
        <end position="1287"/>
    </location>
</feature>
<feature type="domain" description="Calx-beta" evidence="5">
    <location>
        <begin position="1303"/>
        <end position="1399"/>
    </location>
</feature>
<dbReference type="GO" id="GO:0007154">
    <property type="term" value="P:cell communication"/>
    <property type="evidence" value="ECO:0007669"/>
    <property type="project" value="InterPro"/>
</dbReference>
<feature type="domain" description="Calx-beta" evidence="5">
    <location>
        <begin position="2433"/>
        <end position="2529"/>
    </location>
</feature>
<keyword evidence="3" id="KW-0106">Calcium</keyword>
<feature type="domain" description="Calx-beta" evidence="5">
    <location>
        <begin position="1639"/>
        <end position="1738"/>
    </location>
</feature>
<keyword evidence="1" id="KW-0732">Signal</keyword>
<feature type="domain" description="Calx-beta" evidence="5">
    <location>
        <begin position="1415"/>
        <end position="1511"/>
    </location>
</feature>